<reference evidence="1" key="1">
    <citation type="submission" date="2014-11" db="EMBL/GenBank/DDBJ databases">
        <authorList>
            <person name="Amaro Gonzalez C."/>
        </authorList>
    </citation>
    <scope>NUCLEOTIDE SEQUENCE</scope>
</reference>
<name>A0A0E9WNC6_ANGAN</name>
<proteinExistence type="predicted"/>
<reference evidence="1" key="2">
    <citation type="journal article" date="2015" name="Fish Shellfish Immunol.">
        <title>Early steps in the European eel (Anguilla anguilla)-Vibrio vulnificus interaction in the gills: Role of the RtxA13 toxin.</title>
        <authorList>
            <person name="Callol A."/>
            <person name="Pajuelo D."/>
            <person name="Ebbesson L."/>
            <person name="Teles M."/>
            <person name="MacKenzie S."/>
            <person name="Amaro C."/>
        </authorList>
    </citation>
    <scope>NUCLEOTIDE SEQUENCE</scope>
</reference>
<organism evidence="1">
    <name type="scientific">Anguilla anguilla</name>
    <name type="common">European freshwater eel</name>
    <name type="synonym">Muraena anguilla</name>
    <dbReference type="NCBI Taxonomy" id="7936"/>
    <lineage>
        <taxon>Eukaryota</taxon>
        <taxon>Metazoa</taxon>
        <taxon>Chordata</taxon>
        <taxon>Craniata</taxon>
        <taxon>Vertebrata</taxon>
        <taxon>Euteleostomi</taxon>
        <taxon>Actinopterygii</taxon>
        <taxon>Neopterygii</taxon>
        <taxon>Teleostei</taxon>
        <taxon>Anguilliformes</taxon>
        <taxon>Anguillidae</taxon>
        <taxon>Anguilla</taxon>
    </lineage>
</organism>
<dbReference type="EMBL" id="GBXM01016673">
    <property type="protein sequence ID" value="JAH91904.1"/>
    <property type="molecule type" value="Transcribed_RNA"/>
</dbReference>
<protein>
    <submittedName>
        <fullName evidence="1">Uncharacterized protein</fullName>
    </submittedName>
</protein>
<evidence type="ECO:0000313" key="1">
    <source>
        <dbReference type="EMBL" id="JAH91904.1"/>
    </source>
</evidence>
<sequence>MVAMLCSLACLQDVWDEQIPSSVFVANFGQLRVRVHLHALGVYVACRTEVDKHFDGGI</sequence>
<accession>A0A0E9WNC6</accession>
<dbReference type="AlphaFoldDB" id="A0A0E9WNC6"/>